<protein>
    <submittedName>
        <fullName evidence="2">Alpha/beta hydrolase</fullName>
    </submittedName>
</protein>
<feature type="domain" description="Serine aminopeptidase S33" evidence="1">
    <location>
        <begin position="56"/>
        <end position="278"/>
    </location>
</feature>
<dbReference type="InterPro" id="IPR022742">
    <property type="entry name" value="Hydrolase_4"/>
</dbReference>
<evidence type="ECO:0000313" key="2">
    <source>
        <dbReference type="EMBL" id="MFC5713229.1"/>
    </source>
</evidence>
<sequence>MGKFRKDKLKAKIKKYHGIYNFPGEKERVKADYEFLPVNNDFLFFQCFTPESYQYNILILHGYFDHAGMLSEFIRYLTENKGRVFIIDLPGHGLSTGEQYVIEDFTYYQKVLYVMDQQMKQYGAEKYHVIGHSTGGGISVQHVLTKPDHQFESLTLIAPLARSSKWHLSKAGHSLISPLVKEVPRKIRTDKENPELSERIKEDPLHGPSIPLCWLEAMFEWEKEMRALEPSQFPVHIIQGNMDKTVDWKYNLRFLEKKFPNAFFYLVDQGGHHLLNERGSIKHMVFSLITKKIICKAEDLTNNMSNK</sequence>
<reference evidence="3" key="1">
    <citation type="journal article" date="2019" name="Int. J. Syst. Evol. Microbiol.">
        <title>The Global Catalogue of Microorganisms (GCM) 10K type strain sequencing project: providing services to taxonomists for standard genome sequencing and annotation.</title>
        <authorList>
            <consortium name="The Broad Institute Genomics Platform"/>
            <consortium name="The Broad Institute Genome Sequencing Center for Infectious Disease"/>
            <person name="Wu L."/>
            <person name="Ma J."/>
        </authorList>
    </citation>
    <scope>NUCLEOTIDE SEQUENCE [LARGE SCALE GENOMIC DNA]</scope>
    <source>
        <strain evidence="3">CECT 7184</strain>
    </source>
</reference>
<dbReference type="Proteomes" id="UP001596142">
    <property type="component" value="Unassembled WGS sequence"/>
</dbReference>
<gene>
    <name evidence="2" type="ORF">ACFPU1_10565</name>
</gene>
<evidence type="ECO:0000313" key="3">
    <source>
        <dbReference type="Proteomes" id="UP001596142"/>
    </source>
</evidence>
<accession>A0ABW0YLG7</accession>
<dbReference type="RefSeq" id="WP_385940814.1">
    <property type="nucleotide sequence ID" value="NZ_JBHSOZ010000004.1"/>
</dbReference>
<organism evidence="2 3">
    <name type="scientific">Thalassorhabdus alkalitolerans</name>
    <dbReference type="NCBI Taxonomy" id="2282697"/>
    <lineage>
        <taxon>Bacteria</taxon>
        <taxon>Bacillati</taxon>
        <taxon>Bacillota</taxon>
        <taxon>Bacilli</taxon>
        <taxon>Bacillales</taxon>
        <taxon>Bacillaceae</taxon>
        <taxon>Thalassorhabdus</taxon>
    </lineage>
</organism>
<dbReference type="InterPro" id="IPR029058">
    <property type="entry name" value="AB_hydrolase_fold"/>
</dbReference>
<proteinExistence type="predicted"/>
<keyword evidence="2" id="KW-0378">Hydrolase</keyword>
<dbReference type="SUPFAM" id="SSF53474">
    <property type="entry name" value="alpha/beta-Hydrolases"/>
    <property type="match status" value="1"/>
</dbReference>
<dbReference type="PANTHER" id="PTHR11614">
    <property type="entry name" value="PHOSPHOLIPASE-RELATED"/>
    <property type="match status" value="1"/>
</dbReference>
<dbReference type="InterPro" id="IPR051044">
    <property type="entry name" value="MAG_DAG_Lipase"/>
</dbReference>
<dbReference type="GO" id="GO:0016787">
    <property type="term" value="F:hydrolase activity"/>
    <property type="evidence" value="ECO:0007669"/>
    <property type="project" value="UniProtKB-KW"/>
</dbReference>
<comment type="caution">
    <text evidence="2">The sequence shown here is derived from an EMBL/GenBank/DDBJ whole genome shotgun (WGS) entry which is preliminary data.</text>
</comment>
<name>A0ABW0YLG7_9BACI</name>
<dbReference type="Pfam" id="PF12146">
    <property type="entry name" value="Hydrolase_4"/>
    <property type="match status" value="1"/>
</dbReference>
<evidence type="ECO:0000259" key="1">
    <source>
        <dbReference type="Pfam" id="PF12146"/>
    </source>
</evidence>
<keyword evidence="3" id="KW-1185">Reference proteome</keyword>
<dbReference type="EMBL" id="JBHSOZ010000004">
    <property type="protein sequence ID" value="MFC5713229.1"/>
    <property type="molecule type" value="Genomic_DNA"/>
</dbReference>
<dbReference type="Gene3D" id="3.40.50.1820">
    <property type="entry name" value="alpha/beta hydrolase"/>
    <property type="match status" value="1"/>
</dbReference>